<dbReference type="AlphaFoldDB" id="L1MJY1"/>
<protein>
    <submittedName>
        <fullName evidence="2">Uncharacterized protein</fullName>
    </submittedName>
</protein>
<dbReference type="EMBL" id="AMEM01000013">
    <property type="protein sequence ID" value="EKX91241.1"/>
    <property type="molecule type" value="Genomic_DNA"/>
</dbReference>
<comment type="caution">
    <text evidence="2">The sequence shown here is derived from an EMBL/GenBank/DDBJ whole genome shotgun (WGS) entry which is preliminary data.</text>
</comment>
<sequence length="284" mass="33557">MTMKRKNNPGFFVLATFLIFVGFFIFFICFILDPFGASFYYSIFFGGSIILQSLVMLETRTSVNVFKWKKAKPHFYKRGNEIIIYNPSLAYFIRNSGVFFTNLSLGLAPWFFPGVFFRGITFLSPWHLISLFFLLPSCVYVFVLGTASQTFTISSDRKFFKFEQRGICWSSELISSDPQLDIDVNPFDYTVDFIVCNADYMRKSIFGNRKRRIKEKRIPIPDTRNVSQEEFLPQLFPEQVHLMPLMFDLTSMPRYGISRTKKAEKIREELTRRQQEFKRDRRRK</sequence>
<name>L1MJY1_9CORY</name>
<feature type="transmembrane region" description="Helical" evidence="1">
    <location>
        <begin position="39"/>
        <end position="57"/>
    </location>
</feature>
<dbReference type="HOGENOM" id="CLU_982513_0_0_11"/>
<feature type="transmembrane region" description="Helical" evidence="1">
    <location>
        <begin position="12"/>
        <end position="33"/>
    </location>
</feature>
<feature type="transmembrane region" description="Helical" evidence="1">
    <location>
        <begin position="126"/>
        <end position="147"/>
    </location>
</feature>
<reference evidence="2 3" key="1">
    <citation type="submission" date="2012-05" db="EMBL/GenBank/DDBJ databases">
        <authorList>
            <person name="Weinstock G."/>
            <person name="Sodergren E."/>
            <person name="Lobos E.A."/>
            <person name="Fulton L."/>
            <person name="Fulton R."/>
            <person name="Courtney L."/>
            <person name="Fronick C."/>
            <person name="O'Laughlin M."/>
            <person name="Godfrey J."/>
            <person name="Wilson R.M."/>
            <person name="Miner T."/>
            <person name="Farmer C."/>
            <person name="Delehaunty K."/>
            <person name="Cordes M."/>
            <person name="Minx P."/>
            <person name="Tomlinson C."/>
            <person name="Chen J."/>
            <person name="Wollam A."/>
            <person name="Pepin K.H."/>
            <person name="Bhonagiri V."/>
            <person name="Zhang X."/>
            <person name="Suruliraj S."/>
            <person name="Warren W."/>
            <person name="Mitreva M."/>
            <person name="Mardis E.R."/>
            <person name="Wilson R.K."/>
        </authorList>
    </citation>
    <scope>NUCLEOTIDE SEQUENCE [LARGE SCALE GENOMIC DNA]</scope>
    <source>
        <strain evidence="2 3">F0235</strain>
    </source>
</reference>
<keyword evidence="1" id="KW-1133">Transmembrane helix</keyword>
<keyword evidence="1" id="KW-0812">Transmembrane</keyword>
<organism evidence="2 3">
    <name type="scientific">Corynebacterium durum F0235</name>
    <dbReference type="NCBI Taxonomy" id="1035195"/>
    <lineage>
        <taxon>Bacteria</taxon>
        <taxon>Bacillati</taxon>
        <taxon>Actinomycetota</taxon>
        <taxon>Actinomycetes</taxon>
        <taxon>Mycobacteriales</taxon>
        <taxon>Corynebacteriaceae</taxon>
        <taxon>Corynebacterium</taxon>
    </lineage>
</organism>
<keyword evidence="3" id="KW-1185">Reference proteome</keyword>
<keyword evidence="1" id="KW-0472">Membrane</keyword>
<evidence type="ECO:0000313" key="3">
    <source>
        <dbReference type="Proteomes" id="UP000010445"/>
    </source>
</evidence>
<proteinExistence type="predicted"/>
<dbReference type="STRING" id="1035195.HMPREF9997_00844"/>
<dbReference type="Proteomes" id="UP000010445">
    <property type="component" value="Unassembled WGS sequence"/>
</dbReference>
<gene>
    <name evidence="2" type="ORF">HMPREF9997_00844</name>
</gene>
<evidence type="ECO:0000256" key="1">
    <source>
        <dbReference type="SAM" id="Phobius"/>
    </source>
</evidence>
<evidence type="ECO:0000313" key="2">
    <source>
        <dbReference type="EMBL" id="EKX91241.1"/>
    </source>
</evidence>
<feature type="transmembrane region" description="Helical" evidence="1">
    <location>
        <begin position="98"/>
        <end position="120"/>
    </location>
</feature>
<accession>L1MJY1</accession>